<name>A0A151SXR5_CAJCA</name>
<keyword evidence="3" id="KW-1185">Reference proteome</keyword>
<reference evidence="2 3" key="1">
    <citation type="journal article" date="2012" name="Nat. Biotechnol.">
        <title>Draft genome sequence of pigeonpea (Cajanus cajan), an orphan legume crop of resource-poor farmers.</title>
        <authorList>
            <person name="Varshney R.K."/>
            <person name="Chen W."/>
            <person name="Li Y."/>
            <person name="Bharti A.K."/>
            <person name="Saxena R.K."/>
            <person name="Schlueter J.A."/>
            <person name="Donoghue M.T."/>
            <person name="Azam S."/>
            <person name="Fan G."/>
            <person name="Whaley A.M."/>
            <person name="Farmer A.D."/>
            <person name="Sheridan J."/>
            <person name="Iwata A."/>
            <person name="Tuteja R."/>
            <person name="Penmetsa R.V."/>
            <person name="Wu W."/>
            <person name="Upadhyaya H.D."/>
            <person name="Yang S.P."/>
            <person name="Shah T."/>
            <person name="Saxena K.B."/>
            <person name="Michael T."/>
            <person name="McCombie W.R."/>
            <person name="Yang B."/>
            <person name="Zhang G."/>
            <person name="Yang H."/>
            <person name="Wang J."/>
            <person name="Spillane C."/>
            <person name="Cook D.R."/>
            <person name="May G.D."/>
            <person name="Xu X."/>
            <person name="Jackson S.A."/>
        </authorList>
    </citation>
    <scope>NUCLEOTIDE SEQUENCE [LARGE SCALE GENOMIC DNA]</scope>
    <source>
        <strain evidence="3">cv. Asha</strain>
    </source>
</reference>
<sequence length="111" mass="12918">MAALEANKTCDIVKLTKDKKVVGCRWIFTIKMIADGKIDRYKARLMAQGYTQTHGIDYEETFAPVAKLNFIKIFISLAENLDWKLHQLYVKNAFLNKILYKSIWKLSDTEK</sequence>
<dbReference type="AlphaFoldDB" id="A0A151SXR5"/>
<gene>
    <name evidence="2" type="ORF">KK1_015023</name>
</gene>
<evidence type="ECO:0000313" key="3">
    <source>
        <dbReference type="Proteomes" id="UP000075243"/>
    </source>
</evidence>
<dbReference type="InterPro" id="IPR013103">
    <property type="entry name" value="RVT_2"/>
</dbReference>
<dbReference type="EMBL" id="CM003612">
    <property type="protein sequence ID" value="KYP59587.1"/>
    <property type="molecule type" value="Genomic_DNA"/>
</dbReference>
<protein>
    <submittedName>
        <fullName evidence="2">Retrovirus-related Pol polyprotein from transposon TNT 1-94</fullName>
    </submittedName>
</protein>
<dbReference type="Pfam" id="PF07727">
    <property type="entry name" value="RVT_2"/>
    <property type="match status" value="1"/>
</dbReference>
<evidence type="ECO:0000313" key="2">
    <source>
        <dbReference type="EMBL" id="KYP59587.1"/>
    </source>
</evidence>
<dbReference type="Gramene" id="C.cajan_14593.t">
    <property type="protein sequence ID" value="C.cajan_14593.t.cds1"/>
    <property type="gene ID" value="C.cajan_14593"/>
</dbReference>
<feature type="domain" description="Reverse transcriptase Ty1/copia-type" evidence="1">
    <location>
        <begin position="7"/>
        <end position="103"/>
    </location>
</feature>
<proteinExistence type="predicted"/>
<dbReference type="Proteomes" id="UP000075243">
    <property type="component" value="Chromosome 10"/>
</dbReference>
<evidence type="ECO:0000259" key="1">
    <source>
        <dbReference type="Pfam" id="PF07727"/>
    </source>
</evidence>
<organism evidence="2 3">
    <name type="scientific">Cajanus cajan</name>
    <name type="common">Pigeon pea</name>
    <name type="synonym">Cajanus indicus</name>
    <dbReference type="NCBI Taxonomy" id="3821"/>
    <lineage>
        <taxon>Eukaryota</taxon>
        <taxon>Viridiplantae</taxon>
        <taxon>Streptophyta</taxon>
        <taxon>Embryophyta</taxon>
        <taxon>Tracheophyta</taxon>
        <taxon>Spermatophyta</taxon>
        <taxon>Magnoliopsida</taxon>
        <taxon>eudicotyledons</taxon>
        <taxon>Gunneridae</taxon>
        <taxon>Pentapetalae</taxon>
        <taxon>rosids</taxon>
        <taxon>fabids</taxon>
        <taxon>Fabales</taxon>
        <taxon>Fabaceae</taxon>
        <taxon>Papilionoideae</taxon>
        <taxon>50 kb inversion clade</taxon>
        <taxon>NPAAA clade</taxon>
        <taxon>indigoferoid/millettioid clade</taxon>
        <taxon>Phaseoleae</taxon>
        <taxon>Cajanus</taxon>
    </lineage>
</organism>
<accession>A0A151SXR5</accession>